<sequence>MAPCPLLLAGKHCLRLLPSRASRWCRGFRRRSSASRYSPSRTTPRTSSRVSSPSSAYSLVTSASTAPSMAPSSSRALWRAFWPPGLHTLPHSWCRRTHHFLLKIFETIGFLIGGLLWALVILPRWRKKKENV</sequence>
<evidence type="ECO:0000313" key="4">
    <source>
        <dbReference type="Proteomes" id="UP001327560"/>
    </source>
</evidence>
<reference evidence="3 4" key="1">
    <citation type="submission" date="2023-10" db="EMBL/GenBank/DDBJ databases">
        <title>Chromosome-scale genome assembly provides insights into flower coloration mechanisms of Canna indica.</title>
        <authorList>
            <person name="Li C."/>
        </authorList>
    </citation>
    <scope>NUCLEOTIDE SEQUENCE [LARGE SCALE GENOMIC DNA]</scope>
    <source>
        <tissue evidence="3">Flower</tissue>
    </source>
</reference>
<name>A0AAQ3Q6K1_9LILI</name>
<accession>A0AAQ3Q6K1</accession>
<evidence type="ECO:0000256" key="1">
    <source>
        <dbReference type="SAM" id="MobiDB-lite"/>
    </source>
</evidence>
<keyword evidence="2" id="KW-0472">Membrane</keyword>
<keyword evidence="4" id="KW-1185">Reference proteome</keyword>
<dbReference type="EMBL" id="CP136891">
    <property type="protein sequence ID" value="WOK98335.1"/>
    <property type="molecule type" value="Genomic_DNA"/>
</dbReference>
<dbReference type="AlphaFoldDB" id="A0AAQ3Q6K1"/>
<keyword evidence="2" id="KW-1133">Transmembrane helix</keyword>
<feature type="region of interest" description="Disordered" evidence="1">
    <location>
        <begin position="34"/>
        <end position="54"/>
    </location>
</feature>
<protein>
    <submittedName>
        <fullName evidence="3">Uncharacterized protein</fullName>
    </submittedName>
</protein>
<feature type="transmembrane region" description="Helical" evidence="2">
    <location>
        <begin position="100"/>
        <end position="122"/>
    </location>
</feature>
<evidence type="ECO:0000313" key="3">
    <source>
        <dbReference type="EMBL" id="WOK98335.1"/>
    </source>
</evidence>
<keyword evidence="2" id="KW-0812">Transmembrane</keyword>
<evidence type="ECO:0000256" key="2">
    <source>
        <dbReference type="SAM" id="Phobius"/>
    </source>
</evidence>
<gene>
    <name evidence="3" type="ORF">Cni_G07046</name>
</gene>
<organism evidence="3 4">
    <name type="scientific">Canna indica</name>
    <name type="common">Indian-shot</name>
    <dbReference type="NCBI Taxonomy" id="4628"/>
    <lineage>
        <taxon>Eukaryota</taxon>
        <taxon>Viridiplantae</taxon>
        <taxon>Streptophyta</taxon>
        <taxon>Embryophyta</taxon>
        <taxon>Tracheophyta</taxon>
        <taxon>Spermatophyta</taxon>
        <taxon>Magnoliopsida</taxon>
        <taxon>Liliopsida</taxon>
        <taxon>Zingiberales</taxon>
        <taxon>Cannaceae</taxon>
        <taxon>Canna</taxon>
    </lineage>
</organism>
<dbReference type="Proteomes" id="UP001327560">
    <property type="component" value="Chromosome 2"/>
</dbReference>
<proteinExistence type="predicted"/>